<dbReference type="Proteomes" id="UP000653454">
    <property type="component" value="Unassembled WGS sequence"/>
</dbReference>
<dbReference type="AlphaFoldDB" id="A0A8S4DV72"/>
<reference evidence="1" key="1">
    <citation type="submission" date="2020-11" db="EMBL/GenBank/DDBJ databases">
        <authorList>
            <person name="Whiteford S."/>
        </authorList>
    </citation>
    <scope>NUCLEOTIDE SEQUENCE</scope>
</reference>
<protein>
    <submittedName>
        <fullName evidence="1">(diamondback moth) hypothetical protein</fullName>
    </submittedName>
</protein>
<proteinExistence type="predicted"/>
<dbReference type="EMBL" id="CAJHNJ030000008">
    <property type="protein sequence ID" value="CAG9104434.1"/>
    <property type="molecule type" value="Genomic_DNA"/>
</dbReference>
<feature type="non-terminal residue" evidence="1">
    <location>
        <position position="172"/>
    </location>
</feature>
<organism evidence="1 2">
    <name type="scientific">Plutella xylostella</name>
    <name type="common">Diamondback moth</name>
    <name type="synonym">Plutella maculipennis</name>
    <dbReference type="NCBI Taxonomy" id="51655"/>
    <lineage>
        <taxon>Eukaryota</taxon>
        <taxon>Metazoa</taxon>
        <taxon>Ecdysozoa</taxon>
        <taxon>Arthropoda</taxon>
        <taxon>Hexapoda</taxon>
        <taxon>Insecta</taxon>
        <taxon>Pterygota</taxon>
        <taxon>Neoptera</taxon>
        <taxon>Endopterygota</taxon>
        <taxon>Lepidoptera</taxon>
        <taxon>Glossata</taxon>
        <taxon>Ditrysia</taxon>
        <taxon>Yponomeutoidea</taxon>
        <taxon>Plutellidae</taxon>
        <taxon>Plutella</taxon>
    </lineage>
</organism>
<sequence length="172" mass="20348">MFGQLLDLGRPKVRLLLHGVGHDVAHRGHPRGLVLHQHPQRHRLLDLFSHQLRLRKLYFLYDYCGRGERLELRTVSRVVFWGWRVHHWWFVEGGFRGHRWATVLLGLFEVGLGVRGVRLGVRGVGVRGRRRDLRLHAAGLRARRPVYLLRKQLHDRHEALRVLVMRLHRIPV</sequence>
<accession>A0A8S4DV72</accession>
<name>A0A8S4DV72_PLUXY</name>
<evidence type="ECO:0000313" key="1">
    <source>
        <dbReference type="EMBL" id="CAG9104434.1"/>
    </source>
</evidence>
<evidence type="ECO:0000313" key="2">
    <source>
        <dbReference type="Proteomes" id="UP000653454"/>
    </source>
</evidence>
<comment type="caution">
    <text evidence="1">The sequence shown here is derived from an EMBL/GenBank/DDBJ whole genome shotgun (WGS) entry which is preliminary data.</text>
</comment>
<keyword evidence="2" id="KW-1185">Reference proteome</keyword>
<gene>
    <name evidence="1" type="ORF">PLXY2_LOCUS3134</name>
</gene>